<comment type="similarity">
    <text evidence="2">Belongs to the transpeptidase family.</text>
</comment>
<dbReference type="KEGG" id="cgo:Corgl_0756"/>
<dbReference type="OrthoDB" id="9789078at2"/>
<dbReference type="GO" id="GO:0071555">
    <property type="term" value="P:cell wall organization"/>
    <property type="evidence" value="ECO:0007669"/>
    <property type="project" value="TreeGrafter"/>
</dbReference>
<dbReference type="Gene3D" id="3.90.1310.10">
    <property type="entry name" value="Penicillin-binding protein 2a (Domain 2)"/>
    <property type="match status" value="1"/>
</dbReference>
<dbReference type="HOGENOM" id="CLU_009289_6_0_11"/>
<dbReference type="EMBL" id="CP002628">
    <property type="protein sequence ID" value="AEB06870.1"/>
    <property type="molecule type" value="Genomic_DNA"/>
</dbReference>
<dbReference type="InterPro" id="IPR050515">
    <property type="entry name" value="Beta-lactam/transpept"/>
</dbReference>
<dbReference type="Pfam" id="PF00905">
    <property type="entry name" value="Transpeptidase"/>
    <property type="match status" value="1"/>
</dbReference>
<dbReference type="GO" id="GO:0005886">
    <property type="term" value="C:plasma membrane"/>
    <property type="evidence" value="ECO:0007669"/>
    <property type="project" value="TreeGrafter"/>
</dbReference>
<name>F2NBR1_CORGP</name>
<reference evidence="7" key="1">
    <citation type="journal article" date="2013" name="Stand. Genomic Sci.">
        <title>Complete genome sequence of Coriobacterium glomerans type strain (PW2(T)) from the midgut of Pyrrhocoris apterus L. (red soldier bug).</title>
        <authorList>
            <person name="Stackebrandt E."/>
            <person name="Zeytun A."/>
            <person name="Lapidus A."/>
            <person name="Nolan M."/>
            <person name="Lucas S."/>
            <person name="Hammon N."/>
            <person name="Deshpande S."/>
            <person name="Cheng J.F."/>
            <person name="Tapia R."/>
            <person name="Goodwin L.A."/>
            <person name="Pitluck S."/>
            <person name="Liolios K."/>
            <person name="Pagani I."/>
            <person name="Ivanova N."/>
            <person name="Mavromatis K."/>
            <person name="Mikhailova N."/>
            <person name="Huntemann M."/>
            <person name="Pati A."/>
            <person name="Chen A."/>
            <person name="Palaniappan K."/>
            <person name="Chang Y.J."/>
            <person name="Land M."/>
            <person name="Hauser L."/>
            <person name="Rohde M."/>
            <person name="Pukall R."/>
            <person name="Goker M."/>
            <person name="Detter J.C."/>
            <person name="Woyke T."/>
            <person name="Bristow J."/>
            <person name="Eisen J.A."/>
            <person name="Markowitz V."/>
            <person name="Hugenholtz P."/>
            <person name="Kyrpides N.C."/>
            <person name="Klenk H.P."/>
        </authorList>
    </citation>
    <scope>NUCLEOTIDE SEQUENCE</scope>
    <source>
        <strain evidence="7">ATCC 49209 / DSM 20642 / JCM 10262 / PW2</strain>
    </source>
</reference>
<dbReference type="eggNOG" id="COG0768">
    <property type="taxonomic scope" value="Bacteria"/>
</dbReference>
<dbReference type="PANTHER" id="PTHR30627">
    <property type="entry name" value="PEPTIDOGLYCAN D,D-TRANSPEPTIDASE"/>
    <property type="match status" value="1"/>
</dbReference>
<dbReference type="Proteomes" id="UP000006851">
    <property type="component" value="Chromosome"/>
</dbReference>
<feature type="domain" description="Penicillin-binding protein transpeptidase" evidence="4">
    <location>
        <begin position="228"/>
        <end position="528"/>
    </location>
</feature>
<dbReference type="PANTHER" id="PTHR30627:SF1">
    <property type="entry name" value="PEPTIDOGLYCAN D,D-TRANSPEPTIDASE FTSI"/>
    <property type="match status" value="1"/>
</dbReference>
<evidence type="ECO:0000256" key="1">
    <source>
        <dbReference type="ARBA" id="ARBA00004370"/>
    </source>
</evidence>
<dbReference type="Gene3D" id="3.40.710.10">
    <property type="entry name" value="DD-peptidase/beta-lactamase superfamily"/>
    <property type="match status" value="1"/>
</dbReference>
<dbReference type="STRING" id="700015.Corgl_0756"/>
<dbReference type="SUPFAM" id="SSF56601">
    <property type="entry name" value="beta-lactamase/transpeptidase-like"/>
    <property type="match status" value="1"/>
</dbReference>
<protein>
    <submittedName>
        <fullName evidence="6">Penicillin-binding protein transpeptidase</fullName>
    </submittedName>
</protein>
<sequence>MGGLGLGLAAGIAKLTDYQIINVQKDRKRADERRVSNQVLHAKRGTMYDRNGNVLASSVECQNIYVNPRLIEDRDKAAETLSSVLGLDKASCQEKVSRDSSFAYVKRQVDQEEADRLLAENIKGIESEPAIKRVYPYGALASQVLGVVSTDNEGVSGLEKQYDDILAGEDGSLVRERGRDGSYIAGGAYKKIPASNGTDIVTTLDANIQRAAEEAIAASVEQTKAHYGSVVVTDPRCGEILAACSYPTYNQLDLANTQAADMNLRVVTDAYEPGSVFKALVCAAALDLGVVTPETTFEVPAKIKVGDDWVSDADKRTFGMTMTVREIMRRSSNTGMVMVGAKIGADHFSEYLKRYGIGTLSGVDFPGEATGIVRSRDSYDGSSLGSMSFGQGISVSPIEITRAVGAIANKGIMVTPHLLKSMHGKAVDKSDEDVRVISEKAASKDISMMITVVDEGTGKGGRIDNYEIAGKTGTAQRASQSGGYQKNSYMASFMGFAPARDPRALVYITLDGTPNGSDAAAVPFRSVMSSALSVLGVAPTR</sequence>
<keyword evidence="7" id="KW-1185">Reference proteome</keyword>
<evidence type="ECO:0000313" key="6">
    <source>
        <dbReference type="EMBL" id="AEB06870.1"/>
    </source>
</evidence>
<keyword evidence="3" id="KW-0472">Membrane</keyword>
<dbReference type="InterPro" id="IPR012338">
    <property type="entry name" value="Beta-lactam/transpept-like"/>
</dbReference>
<evidence type="ECO:0000259" key="4">
    <source>
        <dbReference type="Pfam" id="PF00905"/>
    </source>
</evidence>
<evidence type="ECO:0000256" key="3">
    <source>
        <dbReference type="ARBA" id="ARBA00023136"/>
    </source>
</evidence>
<dbReference type="Gene3D" id="3.30.450.330">
    <property type="match status" value="1"/>
</dbReference>
<evidence type="ECO:0000259" key="5">
    <source>
        <dbReference type="Pfam" id="PF03717"/>
    </source>
</evidence>
<dbReference type="InterPro" id="IPR005311">
    <property type="entry name" value="PBP_dimer"/>
</dbReference>
<dbReference type="InterPro" id="IPR036138">
    <property type="entry name" value="PBP_dimer_sf"/>
</dbReference>
<organism evidence="6 7">
    <name type="scientific">Coriobacterium glomerans (strain ATCC 49209 / DSM 20642 / JCM 10262 / PW2)</name>
    <dbReference type="NCBI Taxonomy" id="700015"/>
    <lineage>
        <taxon>Bacteria</taxon>
        <taxon>Bacillati</taxon>
        <taxon>Actinomycetota</taxon>
        <taxon>Coriobacteriia</taxon>
        <taxon>Coriobacteriales</taxon>
        <taxon>Coriobacteriaceae</taxon>
        <taxon>Coriobacterium</taxon>
    </lineage>
</organism>
<accession>F2NBR1</accession>
<dbReference type="GO" id="GO:0008658">
    <property type="term" value="F:penicillin binding"/>
    <property type="evidence" value="ECO:0007669"/>
    <property type="project" value="InterPro"/>
</dbReference>
<gene>
    <name evidence="6" type="ordered locus">Corgl_0756</name>
</gene>
<evidence type="ECO:0000256" key="2">
    <source>
        <dbReference type="ARBA" id="ARBA00007171"/>
    </source>
</evidence>
<comment type="subcellular location">
    <subcellularLocation>
        <location evidence="1">Membrane</location>
    </subcellularLocation>
</comment>
<evidence type="ECO:0000313" key="7">
    <source>
        <dbReference type="Proteomes" id="UP000006851"/>
    </source>
</evidence>
<proteinExistence type="inferred from homology"/>
<dbReference type="InterPro" id="IPR001460">
    <property type="entry name" value="PCN-bd_Tpept"/>
</dbReference>
<feature type="domain" description="Penicillin-binding protein dimerisation" evidence="5">
    <location>
        <begin position="41"/>
        <end position="184"/>
    </location>
</feature>
<dbReference type="AlphaFoldDB" id="F2NBR1"/>
<dbReference type="Pfam" id="PF03717">
    <property type="entry name" value="PBP_dimer"/>
    <property type="match status" value="1"/>
</dbReference>
<dbReference type="SUPFAM" id="SSF56519">
    <property type="entry name" value="Penicillin binding protein dimerisation domain"/>
    <property type="match status" value="1"/>
</dbReference>